<dbReference type="GO" id="GO:0003677">
    <property type="term" value="F:DNA binding"/>
    <property type="evidence" value="ECO:0007669"/>
    <property type="project" value="UniProtKB-KW"/>
</dbReference>
<dbReference type="AlphaFoldDB" id="A0A9D1E435"/>
<dbReference type="GO" id="GO:0005524">
    <property type="term" value="F:ATP binding"/>
    <property type="evidence" value="ECO:0007669"/>
    <property type="project" value="UniProtKB-UniRule"/>
</dbReference>
<dbReference type="PANTHER" id="PTHR22683">
    <property type="entry name" value="SPORULATION PROTEIN RELATED"/>
    <property type="match status" value="1"/>
</dbReference>
<evidence type="ECO:0000256" key="5">
    <source>
        <dbReference type="PROSITE-ProRule" id="PRU00289"/>
    </source>
</evidence>
<evidence type="ECO:0000256" key="1">
    <source>
        <dbReference type="ARBA" id="ARBA00006474"/>
    </source>
</evidence>
<dbReference type="SUPFAM" id="SSF52540">
    <property type="entry name" value="P-loop containing nucleoside triphosphate hydrolases"/>
    <property type="match status" value="1"/>
</dbReference>
<dbReference type="Proteomes" id="UP000824200">
    <property type="component" value="Unassembled WGS sequence"/>
</dbReference>
<evidence type="ECO:0000256" key="4">
    <source>
        <dbReference type="ARBA" id="ARBA00023125"/>
    </source>
</evidence>
<dbReference type="EMBL" id="DVHL01000029">
    <property type="protein sequence ID" value="HIR65919.1"/>
    <property type="molecule type" value="Genomic_DNA"/>
</dbReference>
<feature type="compositionally biased region" description="Low complexity" evidence="6">
    <location>
        <begin position="297"/>
        <end position="312"/>
    </location>
</feature>
<dbReference type="Pfam" id="PF09397">
    <property type="entry name" value="FtsK_gamma"/>
    <property type="match status" value="1"/>
</dbReference>
<dbReference type="InterPro" id="IPR003593">
    <property type="entry name" value="AAA+_ATPase"/>
</dbReference>
<dbReference type="InterPro" id="IPR027417">
    <property type="entry name" value="P-loop_NTPase"/>
</dbReference>
<evidence type="ECO:0000256" key="7">
    <source>
        <dbReference type="SAM" id="Phobius"/>
    </source>
</evidence>
<keyword evidence="7" id="KW-0812">Transmembrane</keyword>
<keyword evidence="4" id="KW-0238">DNA-binding</keyword>
<feature type="transmembrane region" description="Helical" evidence="7">
    <location>
        <begin position="12"/>
        <end position="34"/>
    </location>
</feature>
<keyword evidence="7" id="KW-1133">Transmembrane helix</keyword>
<dbReference type="InterPro" id="IPR002543">
    <property type="entry name" value="FtsK_dom"/>
</dbReference>
<protein>
    <recommendedName>
        <fullName evidence="8">FtsK domain-containing protein</fullName>
    </recommendedName>
</protein>
<dbReference type="SMART" id="SM00843">
    <property type="entry name" value="Ftsk_gamma"/>
    <property type="match status" value="1"/>
</dbReference>
<dbReference type="InterPro" id="IPR018541">
    <property type="entry name" value="Ftsk_gamma"/>
</dbReference>
<feature type="compositionally biased region" description="Basic and acidic residues" evidence="6">
    <location>
        <begin position="393"/>
        <end position="409"/>
    </location>
</feature>
<evidence type="ECO:0000256" key="6">
    <source>
        <dbReference type="SAM" id="MobiDB-lite"/>
    </source>
</evidence>
<feature type="compositionally biased region" description="Polar residues" evidence="6">
    <location>
        <begin position="261"/>
        <end position="277"/>
    </location>
</feature>
<feature type="transmembrane region" description="Helical" evidence="7">
    <location>
        <begin position="40"/>
        <end position="67"/>
    </location>
</feature>
<organism evidence="9 10">
    <name type="scientific">Candidatus Fimimonas gallinarum</name>
    <dbReference type="NCBI Taxonomy" id="2840821"/>
    <lineage>
        <taxon>Bacteria</taxon>
        <taxon>Pseudomonadati</taxon>
        <taxon>Myxococcota</taxon>
        <taxon>Myxococcia</taxon>
        <taxon>Myxococcales</taxon>
        <taxon>Cystobacterineae</taxon>
        <taxon>Myxococcaceae</taxon>
        <taxon>Myxococcaceae incertae sedis</taxon>
        <taxon>Candidatus Fimimonas</taxon>
    </lineage>
</organism>
<dbReference type="SMART" id="SM00382">
    <property type="entry name" value="AAA"/>
    <property type="match status" value="1"/>
</dbReference>
<dbReference type="InterPro" id="IPR041027">
    <property type="entry name" value="FtsK_alpha"/>
</dbReference>
<feature type="compositionally biased region" description="Basic and acidic residues" evidence="6">
    <location>
        <begin position="314"/>
        <end position="331"/>
    </location>
</feature>
<dbReference type="InterPro" id="IPR036388">
    <property type="entry name" value="WH-like_DNA-bd_sf"/>
</dbReference>
<reference evidence="9" key="2">
    <citation type="journal article" date="2021" name="PeerJ">
        <title>Extensive microbial diversity within the chicken gut microbiome revealed by metagenomics and culture.</title>
        <authorList>
            <person name="Gilroy R."/>
            <person name="Ravi A."/>
            <person name="Getino M."/>
            <person name="Pursley I."/>
            <person name="Horton D.L."/>
            <person name="Alikhan N.F."/>
            <person name="Baker D."/>
            <person name="Gharbi K."/>
            <person name="Hall N."/>
            <person name="Watson M."/>
            <person name="Adriaenssens E.M."/>
            <person name="Foster-Nyarko E."/>
            <person name="Jarju S."/>
            <person name="Secka A."/>
            <person name="Antonio M."/>
            <person name="Oren A."/>
            <person name="Chaudhuri R.R."/>
            <person name="La Ragione R."/>
            <person name="Hildebrand F."/>
            <person name="Pallen M.J."/>
        </authorList>
    </citation>
    <scope>NUCLEOTIDE SEQUENCE</scope>
    <source>
        <strain evidence="9">CHK121-14286</strain>
    </source>
</reference>
<proteinExistence type="inferred from homology"/>
<feature type="transmembrane region" description="Helical" evidence="7">
    <location>
        <begin position="147"/>
        <end position="172"/>
    </location>
</feature>
<dbReference type="SUPFAM" id="SSF46785">
    <property type="entry name" value="Winged helix' DNA-binding domain"/>
    <property type="match status" value="1"/>
</dbReference>
<sequence length="943" mass="105212">MGKNITTQKKIGCSIAIAISALLIIFAFCGRFFNSWLKDVANFFVGCFGMAFYGLMIAVIVCCSFLLAGKTIKIPSKYIAHFCMLFVEIVLLVHMFTTVFLCYGDGSIIPFGEYASLVYNYYSGVPTFGGIVFGTIVYGLQRVITIYGASVVLFGLLAWSVIVTGDFFFSYFTGKIALSKPVQKNSPADLVPSSTTKQEEHIEDERERAIKILFSGNESSLAGEDVTTSEVYKTADQSALDAKSDVSKPSAEEILFPRSAPQMQEPSSGFFRQTKQNSVEDDDFPNDDEIGVKGFFTPQTQQEEQPKTTTSTDGDWRATSHESGYDRKKPVVTEGEWIIPKQEEPATKQEPVVVQKNEESETYSPVREEVDVTDVFVEQTPPVETASEEDNSEPSKDKPVIADEKDDEKELLPVDKVTPVPGGMQVGYDFHTKEEIRKAEEKIHKYPKYVTPPLDLLNEATVVAEDDSEYREKAAQAIVNKLAVFGIKIESAGQVVGPTVTRYLFSVTSLKTRMSDFKQYSADIKACLEAQDEIRIEAPVQGTNLVGIEVANKVRTPVMLRTLLESKDFREKKGELVFVIGQEISGEIIIADLAKLPHLLVAGTTGSGKSVFLNTMIVSMMYRYGPEYLRFVMVDPKFVELSRYNGIPHMLTSETITVANDALAGMDYLISEMESRYQLFRQNGVANITEYNAKINPKITQRLPYLVLVVDELADLMTVCQKNFEAKLQRLAQKSRAAGIHIVLATQRPDVKTITGTIKTNLPCRVAFKVSSPQDSITILNVGGAEKLLGYGDMLYMNPSKSGLLRAQGALIENEEISELVQYICAQNEVYYDEKISQEIFVSKQQPQQEPEQDESGDDKDEKLDPYCKKALRFWLERQGGRASIASIQRSLKIGFNRAGRIMDSLQKLHYVEELASNETSTKPVRVLVSLEDLDNLFPDMED</sequence>
<keyword evidence="2 5" id="KW-0547">Nucleotide-binding</keyword>
<feature type="region of interest" description="Disordered" evidence="6">
    <location>
        <begin position="257"/>
        <end position="409"/>
    </location>
</feature>
<dbReference type="Gene3D" id="1.10.10.10">
    <property type="entry name" value="Winged helix-like DNA-binding domain superfamily/Winged helix DNA-binding domain"/>
    <property type="match status" value="1"/>
</dbReference>
<dbReference type="Pfam" id="PF01580">
    <property type="entry name" value="FtsK_SpoIIIE"/>
    <property type="match status" value="1"/>
</dbReference>
<keyword evidence="7" id="KW-0472">Membrane</keyword>
<accession>A0A9D1E435</accession>
<feature type="transmembrane region" description="Helical" evidence="7">
    <location>
        <begin position="121"/>
        <end position="140"/>
    </location>
</feature>
<dbReference type="PROSITE" id="PS50901">
    <property type="entry name" value="FTSK"/>
    <property type="match status" value="1"/>
</dbReference>
<feature type="domain" description="FtsK" evidence="8">
    <location>
        <begin position="586"/>
        <end position="777"/>
    </location>
</feature>
<name>A0A9D1E435_9BACT</name>
<dbReference type="Gene3D" id="3.40.50.300">
    <property type="entry name" value="P-loop containing nucleotide triphosphate hydrolases"/>
    <property type="match status" value="1"/>
</dbReference>
<dbReference type="InterPro" id="IPR036390">
    <property type="entry name" value="WH_DNA-bd_sf"/>
</dbReference>
<evidence type="ECO:0000259" key="8">
    <source>
        <dbReference type="PROSITE" id="PS50901"/>
    </source>
</evidence>
<feature type="transmembrane region" description="Helical" evidence="7">
    <location>
        <begin position="79"/>
        <end position="101"/>
    </location>
</feature>
<keyword evidence="3 5" id="KW-0067">ATP-binding</keyword>
<comment type="similarity">
    <text evidence="1">Belongs to the FtsK/SpoIIIE/SftA family.</text>
</comment>
<feature type="binding site" evidence="5">
    <location>
        <begin position="603"/>
        <end position="610"/>
    </location>
    <ligand>
        <name>ATP</name>
        <dbReference type="ChEBI" id="CHEBI:30616"/>
    </ligand>
</feature>
<dbReference type="Gene3D" id="3.30.980.40">
    <property type="match status" value="1"/>
</dbReference>
<dbReference type="PANTHER" id="PTHR22683:SF41">
    <property type="entry name" value="DNA TRANSLOCASE FTSK"/>
    <property type="match status" value="1"/>
</dbReference>
<dbReference type="InterPro" id="IPR050206">
    <property type="entry name" value="FtsK/SpoIIIE/SftA"/>
</dbReference>
<evidence type="ECO:0000313" key="9">
    <source>
        <dbReference type="EMBL" id="HIR65919.1"/>
    </source>
</evidence>
<gene>
    <name evidence="9" type="ORF">IAC95_03430</name>
</gene>
<feature type="region of interest" description="Disordered" evidence="6">
    <location>
        <begin position="842"/>
        <end position="863"/>
    </location>
</feature>
<evidence type="ECO:0000256" key="3">
    <source>
        <dbReference type="ARBA" id="ARBA00022840"/>
    </source>
</evidence>
<feature type="compositionally biased region" description="Acidic residues" evidence="6">
    <location>
        <begin position="279"/>
        <end position="289"/>
    </location>
</feature>
<comment type="caution">
    <text evidence="9">The sequence shown here is derived from an EMBL/GenBank/DDBJ whole genome shotgun (WGS) entry which is preliminary data.</text>
</comment>
<evidence type="ECO:0000256" key="2">
    <source>
        <dbReference type="ARBA" id="ARBA00022741"/>
    </source>
</evidence>
<dbReference type="Pfam" id="PF17854">
    <property type="entry name" value="FtsK_alpha"/>
    <property type="match status" value="1"/>
</dbReference>
<evidence type="ECO:0000313" key="10">
    <source>
        <dbReference type="Proteomes" id="UP000824200"/>
    </source>
</evidence>
<dbReference type="CDD" id="cd01127">
    <property type="entry name" value="TrwB_TraG_TraD_VirD4"/>
    <property type="match status" value="1"/>
</dbReference>
<reference evidence="9" key="1">
    <citation type="submission" date="2020-10" db="EMBL/GenBank/DDBJ databases">
        <authorList>
            <person name="Gilroy R."/>
        </authorList>
    </citation>
    <scope>NUCLEOTIDE SEQUENCE</scope>
    <source>
        <strain evidence="9">CHK121-14286</strain>
    </source>
</reference>